<proteinExistence type="predicted"/>
<evidence type="ECO:0000313" key="2">
    <source>
        <dbReference type="Proteomes" id="UP000265520"/>
    </source>
</evidence>
<organism evidence="1 2">
    <name type="scientific">Trifolium medium</name>
    <dbReference type="NCBI Taxonomy" id="97028"/>
    <lineage>
        <taxon>Eukaryota</taxon>
        <taxon>Viridiplantae</taxon>
        <taxon>Streptophyta</taxon>
        <taxon>Embryophyta</taxon>
        <taxon>Tracheophyta</taxon>
        <taxon>Spermatophyta</taxon>
        <taxon>Magnoliopsida</taxon>
        <taxon>eudicotyledons</taxon>
        <taxon>Gunneridae</taxon>
        <taxon>Pentapetalae</taxon>
        <taxon>rosids</taxon>
        <taxon>fabids</taxon>
        <taxon>Fabales</taxon>
        <taxon>Fabaceae</taxon>
        <taxon>Papilionoideae</taxon>
        <taxon>50 kb inversion clade</taxon>
        <taxon>NPAAA clade</taxon>
        <taxon>Hologalegina</taxon>
        <taxon>IRL clade</taxon>
        <taxon>Trifolieae</taxon>
        <taxon>Trifolium</taxon>
    </lineage>
</organism>
<protein>
    <submittedName>
        <fullName evidence="1">Uncharacterized protein</fullName>
    </submittedName>
</protein>
<dbReference type="AlphaFoldDB" id="A0A392WCK2"/>
<evidence type="ECO:0000313" key="1">
    <source>
        <dbReference type="EMBL" id="MCI98167.1"/>
    </source>
</evidence>
<name>A0A392WCK2_9FABA</name>
<keyword evidence="2" id="KW-1185">Reference proteome</keyword>
<reference evidence="1 2" key="1">
    <citation type="journal article" date="2018" name="Front. Plant Sci.">
        <title>Red Clover (Trifolium pratense) and Zigzag Clover (T. medium) - A Picture of Genomic Similarities and Differences.</title>
        <authorList>
            <person name="Dluhosova J."/>
            <person name="Istvanek J."/>
            <person name="Nedelnik J."/>
            <person name="Repkova J."/>
        </authorList>
    </citation>
    <scope>NUCLEOTIDE SEQUENCE [LARGE SCALE GENOMIC DNA]</scope>
    <source>
        <strain evidence="2">cv. 10/8</strain>
        <tissue evidence="1">Leaf</tissue>
    </source>
</reference>
<accession>A0A392WCK2</accession>
<dbReference type="EMBL" id="LXQA011466031">
    <property type="protein sequence ID" value="MCI98167.1"/>
    <property type="molecule type" value="Genomic_DNA"/>
</dbReference>
<comment type="caution">
    <text evidence="1">The sequence shown here is derived from an EMBL/GenBank/DDBJ whole genome shotgun (WGS) entry which is preliminary data.</text>
</comment>
<sequence length="53" mass="5546">MPFSRPDQRTAILPGNNIAKVVTGERTTNTGSPEGHPACSRATLPLLLLASTS</sequence>
<dbReference type="Proteomes" id="UP000265520">
    <property type="component" value="Unassembled WGS sequence"/>
</dbReference>